<evidence type="ECO:0000256" key="3">
    <source>
        <dbReference type="ARBA" id="ARBA00022737"/>
    </source>
</evidence>
<keyword evidence="8" id="KW-0539">Nucleus</keyword>
<feature type="domain" description="C2H2-type" evidence="11">
    <location>
        <begin position="175"/>
        <end position="202"/>
    </location>
</feature>
<evidence type="ECO:0000256" key="2">
    <source>
        <dbReference type="ARBA" id="ARBA00022723"/>
    </source>
</evidence>
<evidence type="ECO:0000259" key="11">
    <source>
        <dbReference type="PROSITE" id="PS50157"/>
    </source>
</evidence>
<dbReference type="FunFam" id="3.30.160.60:FF:000065">
    <property type="entry name" value="B-cell CLL/lymphoma 6, member B"/>
    <property type="match status" value="1"/>
</dbReference>
<keyword evidence="2" id="KW-0479">Metal-binding</keyword>
<evidence type="ECO:0000256" key="9">
    <source>
        <dbReference type="PROSITE-ProRule" id="PRU00042"/>
    </source>
</evidence>
<comment type="caution">
    <text evidence="12">The sequence shown here is derived from an EMBL/GenBank/DDBJ whole genome shotgun (WGS) entry which is preliminary data.</text>
</comment>
<feature type="domain" description="C2H2-type" evidence="11">
    <location>
        <begin position="231"/>
        <end position="258"/>
    </location>
</feature>
<evidence type="ECO:0000256" key="6">
    <source>
        <dbReference type="ARBA" id="ARBA00023015"/>
    </source>
</evidence>
<proteinExistence type="predicted"/>
<reference evidence="12" key="1">
    <citation type="submission" date="2021-06" db="EMBL/GenBank/DDBJ databases">
        <authorList>
            <person name="Hodson N. C."/>
            <person name="Mongue J. A."/>
            <person name="Jaron S. K."/>
        </authorList>
    </citation>
    <scope>NUCLEOTIDE SEQUENCE</scope>
</reference>
<feature type="domain" description="C2H2-type" evidence="11">
    <location>
        <begin position="91"/>
        <end position="118"/>
    </location>
</feature>
<evidence type="ECO:0000256" key="7">
    <source>
        <dbReference type="ARBA" id="ARBA00023163"/>
    </source>
</evidence>
<evidence type="ECO:0000256" key="8">
    <source>
        <dbReference type="ARBA" id="ARBA00023242"/>
    </source>
</evidence>
<dbReference type="PROSITE" id="PS50157">
    <property type="entry name" value="ZINC_FINGER_C2H2_2"/>
    <property type="match status" value="7"/>
</dbReference>
<dbReference type="OrthoDB" id="6077919at2759"/>
<keyword evidence="6" id="KW-0805">Transcription regulation</keyword>
<keyword evidence="7" id="KW-0804">Transcription</keyword>
<dbReference type="FunFam" id="3.30.160.60:FF:000100">
    <property type="entry name" value="Zinc finger 45-like"/>
    <property type="match status" value="1"/>
</dbReference>
<dbReference type="FunFam" id="3.30.160.60:FF:000062">
    <property type="entry name" value="RB-associated KRAB zinc finger protein-like"/>
    <property type="match status" value="1"/>
</dbReference>
<evidence type="ECO:0000256" key="5">
    <source>
        <dbReference type="ARBA" id="ARBA00022833"/>
    </source>
</evidence>
<keyword evidence="3" id="KW-0677">Repeat</keyword>
<dbReference type="PROSITE" id="PS00028">
    <property type="entry name" value="ZINC_FINGER_C2H2_1"/>
    <property type="match status" value="5"/>
</dbReference>
<comment type="subcellular location">
    <subcellularLocation>
        <location evidence="1">Nucleus</location>
    </subcellularLocation>
</comment>
<organism evidence="12 13">
    <name type="scientific">Allacma fusca</name>
    <dbReference type="NCBI Taxonomy" id="39272"/>
    <lineage>
        <taxon>Eukaryota</taxon>
        <taxon>Metazoa</taxon>
        <taxon>Ecdysozoa</taxon>
        <taxon>Arthropoda</taxon>
        <taxon>Hexapoda</taxon>
        <taxon>Collembola</taxon>
        <taxon>Symphypleona</taxon>
        <taxon>Sminthuridae</taxon>
        <taxon>Allacma</taxon>
    </lineage>
</organism>
<feature type="compositionally biased region" description="Basic and acidic residues" evidence="10">
    <location>
        <begin position="1"/>
        <end position="15"/>
    </location>
</feature>
<dbReference type="AlphaFoldDB" id="A0A8J2JL76"/>
<dbReference type="GO" id="GO:0005694">
    <property type="term" value="C:chromosome"/>
    <property type="evidence" value="ECO:0007669"/>
    <property type="project" value="UniProtKB-ARBA"/>
</dbReference>
<feature type="domain" description="C2H2-type" evidence="11">
    <location>
        <begin position="203"/>
        <end position="230"/>
    </location>
</feature>
<name>A0A8J2JL76_9HEXA</name>
<dbReference type="Pfam" id="PF00096">
    <property type="entry name" value="zf-C2H2"/>
    <property type="match status" value="3"/>
</dbReference>
<dbReference type="GO" id="GO:0000977">
    <property type="term" value="F:RNA polymerase II transcription regulatory region sequence-specific DNA binding"/>
    <property type="evidence" value="ECO:0007669"/>
    <property type="project" value="TreeGrafter"/>
</dbReference>
<feature type="domain" description="C2H2-type" evidence="11">
    <location>
        <begin position="119"/>
        <end position="146"/>
    </location>
</feature>
<gene>
    <name evidence="12" type="ORF">AFUS01_LOCUS9982</name>
</gene>
<keyword evidence="4 9" id="KW-0863">Zinc-finger</keyword>
<evidence type="ECO:0000256" key="10">
    <source>
        <dbReference type="SAM" id="MobiDB-lite"/>
    </source>
</evidence>
<evidence type="ECO:0000313" key="13">
    <source>
        <dbReference type="Proteomes" id="UP000708208"/>
    </source>
</evidence>
<dbReference type="InterPro" id="IPR013087">
    <property type="entry name" value="Znf_C2H2_type"/>
</dbReference>
<dbReference type="FunFam" id="3.30.160.60:FF:000110">
    <property type="entry name" value="Zinc finger protein-like"/>
    <property type="match status" value="1"/>
</dbReference>
<evidence type="ECO:0000313" key="12">
    <source>
        <dbReference type="EMBL" id="CAG7720717.1"/>
    </source>
</evidence>
<dbReference type="GO" id="GO:0008270">
    <property type="term" value="F:zinc ion binding"/>
    <property type="evidence" value="ECO:0007669"/>
    <property type="project" value="UniProtKB-KW"/>
</dbReference>
<dbReference type="PANTHER" id="PTHR24379:SF127">
    <property type="entry name" value="BLOODY FINGERS-RELATED"/>
    <property type="match status" value="1"/>
</dbReference>
<dbReference type="SMART" id="SM00355">
    <property type="entry name" value="ZnF_C2H2"/>
    <property type="match status" value="7"/>
</dbReference>
<protein>
    <recommendedName>
        <fullName evidence="11">C2H2-type domain-containing protein</fullName>
    </recommendedName>
</protein>
<dbReference type="GO" id="GO:0045893">
    <property type="term" value="P:positive regulation of DNA-templated transcription"/>
    <property type="evidence" value="ECO:0007669"/>
    <property type="project" value="UniProtKB-ARBA"/>
</dbReference>
<feature type="region of interest" description="Disordered" evidence="10">
    <location>
        <begin position="1"/>
        <end position="32"/>
    </location>
</feature>
<feature type="domain" description="C2H2-type" evidence="11">
    <location>
        <begin position="63"/>
        <end position="90"/>
    </location>
</feature>
<dbReference type="Proteomes" id="UP000708208">
    <property type="component" value="Unassembled WGS sequence"/>
</dbReference>
<dbReference type="GO" id="GO:0005634">
    <property type="term" value="C:nucleus"/>
    <property type="evidence" value="ECO:0007669"/>
    <property type="project" value="UniProtKB-SubCell"/>
</dbReference>
<dbReference type="GO" id="GO:0000981">
    <property type="term" value="F:DNA-binding transcription factor activity, RNA polymerase II-specific"/>
    <property type="evidence" value="ECO:0007669"/>
    <property type="project" value="TreeGrafter"/>
</dbReference>
<evidence type="ECO:0000256" key="4">
    <source>
        <dbReference type="ARBA" id="ARBA00022771"/>
    </source>
</evidence>
<keyword evidence="5" id="KW-0862">Zinc</keyword>
<keyword evidence="13" id="KW-1185">Reference proteome</keyword>
<accession>A0A8J2JL76</accession>
<dbReference type="FunFam" id="3.30.160.60:FF:001732">
    <property type="entry name" value="Zgc:162936"/>
    <property type="match status" value="1"/>
</dbReference>
<sequence length="407" mass="46161">MNDHDASQDSTKEENIFTGNDLLESNIPHSERNNKIFKQDKNEKNLSTVFDHVTTLTDEPYLYKCNICSSKLKTKASIKFHEFCQSGEKPYKCEKCGQGFQLKAHYDFHMSVRSGECPFVCHQCGTEFTERGNLIQHLQTHSSENPLLGEHFDSKFTNFQARQTQLLTQTGKRPFECKLCQKCFTGATILKRHLATHAAQRTFTCSYCGDSFPLKHSFDSHVQTHFTERPFGCNQCRKAFTNKKDLLRHIIIHSGERPFKCRLCETYFRRKDNLDRHIQHTHSKSKEVAKQLADRAAADYFAKRQSSSSKHIPIHDVMKSSSRTLPDEMGVVITAELSPPGSPMADDNSTLDQFEGNQNVVQETKPLKGGTSSAAVMLPGDKSTDCDANLQYFHLISSHLLQGASQL</sequence>
<dbReference type="EMBL" id="CAJVCH010073096">
    <property type="protein sequence ID" value="CAG7720717.1"/>
    <property type="molecule type" value="Genomic_DNA"/>
</dbReference>
<feature type="domain" description="C2H2-type" evidence="11">
    <location>
        <begin position="259"/>
        <end position="287"/>
    </location>
</feature>
<evidence type="ECO:0000256" key="1">
    <source>
        <dbReference type="ARBA" id="ARBA00004123"/>
    </source>
</evidence>
<dbReference type="PANTHER" id="PTHR24379">
    <property type="entry name" value="KRAB AND ZINC FINGER DOMAIN-CONTAINING"/>
    <property type="match status" value="1"/>
</dbReference>